<keyword evidence="6" id="KW-1185">Reference proteome</keyword>
<dbReference type="AlphaFoldDB" id="A0A7R8D0P2"/>
<protein>
    <submittedName>
        <fullName evidence="5">(salmon louse) hypothetical protein</fullName>
    </submittedName>
</protein>
<dbReference type="PANTHER" id="PTHR11633">
    <property type="entry name" value="PLATELET-DERIVED GROWTH FACTOR"/>
    <property type="match status" value="1"/>
</dbReference>
<sequence length="569" mass="65290">MHARVNDNNNIFYASSFERKEKHFKLAHPQQLKYVKVRATSFATYLLYYRLLKQNVWLSVFLSIIVDKLVFYYRGRRQSLPLVVLCPLSLYALLVMNSISTPSYLKRMLICTFISLILLGTACDGYGKTHHRRNAHLDMLSFERNEVCETWSDEDVFSTGSFHRVEKRSSYLPPIDCTSPHERGAMNSKASCRPRPRVIRLPWPNSTEVNHMIPSHVIVDRCDGSCHHRKQSCLPRKVIKKSFPVMFAHCTIHDKTCGKICSQVQVDEHLECGCECKIKRHHCNAKQVYRKELCSCQCKDLSEVQACYNSGRVWDPSKCMCRCPLSTLVQCSSKYVFDFTNSCKCIPEETNELEAGERIERSHESPKTVKDAIFRWEIVAIACLTLLVLCLFVALIFVSQRRDHHRAVMIRRHDDIVEGRFGGRYRRYSIEQDKALTEAMMPPTPGVKKFEYSSGGSIYTEDTRSTASPLPAPNSEQVTIVFRKGDQTVELQCNLNPEENARLYSTQLIIQIDNSILVHLRSVNPHPPNHSLNQTNPPKTQSMDSYISQSCLISIVFLSAPPDMMENHP</sequence>
<evidence type="ECO:0000256" key="1">
    <source>
        <dbReference type="ARBA" id="ARBA00006686"/>
    </source>
</evidence>
<dbReference type="Pfam" id="PF00341">
    <property type="entry name" value="PDGF"/>
    <property type="match status" value="1"/>
</dbReference>
<dbReference type="InterPro" id="IPR029034">
    <property type="entry name" value="Cystine-knot_cytokine"/>
</dbReference>
<dbReference type="GO" id="GO:0008083">
    <property type="term" value="F:growth factor activity"/>
    <property type="evidence" value="ECO:0007669"/>
    <property type="project" value="UniProtKB-KW"/>
</dbReference>
<dbReference type="InterPro" id="IPR000072">
    <property type="entry name" value="PDGF/VEGF_dom"/>
</dbReference>
<organism evidence="5 6">
    <name type="scientific">Lepeophtheirus salmonis</name>
    <name type="common">Salmon louse</name>
    <name type="synonym">Caligus salmonis</name>
    <dbReference type="NCBI Taxonomy" id="72036"/>
    <lineage>
        <taxon>Eukaryota</taxon>
        <taxon>Metazoa</taxon>
        <taxon>Ecdysozoa</taxon>
        <taxon>Arthropoda</taxon>
        <taxon>Crustacea</taxon>
        <taxon>Multicrustacea</taxon>
        <taxon>Hexanauplia</taxon>
        <taxon>Copepoda</taxon>
        <taxon>Siphonostomatoida</taxon>
        <taxon>Caligidae</taxon>
        <taxon>Lepeophtheirus</taxon>
    </lineage>
</organism>
<evidence type="ECO:0000313" key="5">
    <source>
        <dbReference type="EMBL" id="CAF2984635.1"/>
    </source>
</evidence>
<reference evidence="5" key="1">
    <citation type="submission" date="2021-02" db="EMBL/GenBank/DDBJ databases">
        <authorList>
            <person name="Bekaert M."/>
        </authorList>
    </citation>
    <scope>NUCLEOTIDE SEQUENCE</scope>
    <source>
        <strain evidence="5">IoA-00</strain>
    </source>
</reference>
<dbReference type="GO" id="GO:0008284">
    <property type="term" value="P:positive regulation of cell population proliferation"/>
    <property type="evidence" value="ECO:0007669"/>
    <property type="project" value="TreeGrafter"/>
</dbReference>
<accession>A0A7R8D0P2</accession>
<dbReference type="GO" id="GO:0016020">
    <property type="term" value="C:membrane"/>
    <property type="evidence" value="ECO:0007669"/>
    <property type="project" value="InterPro"/>
</dbReference>
<dbReference type="PANTHER" id="PTHR11633:SF1">
    <property type="entry name" value="LD28763P"/>
    <property type="match status" value="1"/>
</dbReference>
<dbReference type="Gene3D" id="2.10.90.10">
    <property type="entry name" value="Cystine-knot cytokines"/>
    <property type="match status" value="1"/>
</dbReference>
<dbReference type="GO" id="GO:0051781">
    <property type="term" value="P:positive regulation of cell division"/>
    <property type="evidence" value="ECO:0007669"/>
    <property type="project" value="UniProtKB-KW"/>
</dbReference>
<dbReference type="OrthoDB" id="6346729at2759"/>
<keyword evidence="2" id="KW-0339">Growth factor</keyword>
<name>A0A7R8D0P2_LEPSM</name>
<dbReference type="GO" id="GO:0005615">
    <property type="term" value="C:extracellular space"/>
    <property type="evidence" value="ECO:0007669"/>
    <property type="project" value="TreeGrafter"/>
</dbReference>
<dbReference type="PROSITE" id="PS50278">
    <property type="entry name" value="PDGF_2"/>
    <property type="match status" value="1"/>
</dbReference>
<feature type="domain" description="Platelet-derived growth factor (PDGF) family profile" evidence="4">
    <location>
        <begin position="189"/>
        <end position="279"/>
    </location>
</feature>
<evidence type="ECO:0000259" key="4">
    <source>
        <dbReference type="PROSITE" id="PS50278"/>
    </source>
</evidence>
<dbReference type="SUPFAM" id="SSF57501">
    <property type="entry name" value="Cystine-knot cytokines"/>
    <property type="match status" value="1"/>
</dbReference>
<dbReference type="GO" id="GO:0070851">
    <property type="term" value="F:growth factor receptor binding"/>
    <property type="evidence" value="ECO:0007669"/>
    <property type="project" value="TreeGrafter"/>
</dbReference>
<dbReference type="Proteomes" id="UP000675881">
    <property type="component" value="Chromosome 6"/>
</dbReference>
<evidence type="ECO:0000313" key="6">
    <source>
        <dbReference type="Proteomes" id="UP000675881"/>
    </source>
</evidence>
<keyword evidence="3" id="KW-0497">Mitogen</keyword>
<gene>
    <name evidence="5" type="ORF">LSAA_11392</name>
</gene>
<dbReference type="EMBL" id="HG994585">
    <property type="protein sequence ID" value="CAF2984635.1"/>
    <property type="molecule type" value="Genomic_DNA"/>
</dbReference>
<comment type="similarity">
    <text evidence="1">Belongs to the PDGF/VEGF growth factor family.</text>
</comment>
<proteinExistence type="inferred from homology"/>
<evidence type="ECO:0000256" key="3">
    <source>
        <dbReference type="ARBA" id="ARBA00023246"/>
    </source>
</evidence>
<evidence type="ECO:0000256" key="2">
    <source>
        <dbReference type="ARBA" id="ARBA00023030"/>
    </source>
</evidence>